<proteinExistence type="inferred from homology"/>
<dbReference type="InterPro" id="IPR043132">
    <property type="entry name" value="BCAT-like_C"/>
</dbReference>
<organism evidence="6 7">
    <name type="scientific">Aeribacillus alveayuensis</name>
    <dbReference type="NCBI Taxonomy" id="279215"/>
    <lineage>
        <taxon>Bacteria</taxon>
        <taxon>Bacillati</taxon>
        <taxon>Bacillota</taxon>
        <taxon>Bacilli</taxon>
        <taxon>Bacillales</taxon>
        <taxon>Bacillaceae</taxon>
        <taxon>Aeribacillus</taxon>
    </lineage>
</organism>
<dbReference type="InterPro" id="IPR050571">
    <property type="entry name" value="Class-IV_PLP-Dep_Aminotrnsfr"/>
</dbReference>
<accession>A0ABT9VQX6</accession>
<sequence length="284" mass="32791">MYLYLNGEFVHQKDAFISPFDHGYLYGLGVFETLRVYKGHPFLLDDHLERLRHGLIQLNISYSIDREMAENIINELLQLNNLQDAYVRINISAGEEELGLSANPYVKPTVIFFMKDIHLPKNQQKEGRFLTIKRNSPEGSFRLKSHHFLNNMLAKREIGPNPKVEGIFLTEEGYVAEGIVSNIFWVHNNIVYTPSINTGILNGITRQFVLECLRKLDIPFIEGFFTPNELLKSDEVFITNSLQEIVPITNIGNHHFLGQAGNVAKQLKDLYEKSRHHLYSRHQL</sequence>
<dbReference type="Proteomes" id="UP001225646">
    <property type="component" value="Unassembled WGS sequence"/>
</dbReference>
<dbReference type="InterPro" id="IPR001544">
    <property type="entry name" value="Aminotrans_IV"/>
</dbReference>
<dbReference type="InterPro" id="IPR018300">
    <property type="entry name" value="Aminotrans_IV_CS"/>
</dbReference>
<dbReference type="PANTHER" id="PTHR42743:SF11">
    <property type="entry name" value="AMINODEOXYCHORISMATE LYASE"/>
    <property type="match status" value="1"/>
</dbReference>
<evidence type="ECO:0000256" key="1">
    <source>
        <dbReference type="ARBA" id="ARBA00001933"/>
    </source>
</evidence>
<dbReference type="InterPro" id="IPR036038">
    <property type="entry name" value="Aminotransferase-like"/>
</dbReference>
<dbReference type="PROSITE" id="PS00770">
    <property type="entry name" value="AA_TRANSFER_CLASS_4"/>
    <property type="match status" value="1"/>
</dbReference>
<keyword evidence="3 5" id="KW-0663">Pyridoxal phosphate</keyword>
<dbReference type="InterPro" id="IPR043131">
    <property type="entry name" value="BCAT-like_N"/>
</dbReference>
<keyword evidence="7" id="KW-1185">Reference proteome</keyword>
<dbReference type="PANTHER" id="PTHR42743">
    <property type="entry name" value="AMINO-ACID AMINOTRANSFERASE"/>
    <property type="match status" value="1"/>
</dbReference>
<dbReference type="EC" id="4.1.3.38" evidence="6"/>
<name>A0ABT9VQX6_9BACI</name>
<dbReference type="GO" id="GO:0008696">
    <property type="term" value="F:4-amino-4-deoxychorismate lyase activity"/>
    <property type="evidence" value="ECO:0007669"/>
    <property type="project" value="UniProtKB-EC"/>
</dbReference>
<comment type="cofactor">
    <cofactor evidence="1 5">
        <name>pyridoxal 5'-phosphate</name>
        <dbReference type="ChEBI" id="CHEBI:597326"/>
    </cofactor>
</comment>
<dbReference type="Gene3D" id="3.20.10.10">
    <property type="entry name" value="D-amino Acid Aminotransferase, subunit A, domain 2"/>
    <property type="match status" value="1"/>
</dbReference>
<comment type="caution">
    <text evidence="6">The sequence shown here is derived from an EMBL/GenBank/DDBJ whole genome shotgun (WGS) entry which is preliminary data.</text>
</comment>
<evidence type="ECO:0000313" key="6">
    <source>
        <dbReference type="EMBL" id="MDQ0163390.1"/>
    </source>
</evidence>
<dbReference type="NCBIfam" id="NF005800">
    <property type="entry name" value="PRK07650.1"/>
    <property type="match status" value="1"/>
</dbReference>
<protein>
    <submittedName>
        <fullName evidence="6">4-amino-4-deoxychorismate lyase</fullName>
        <ecNumber evidence="6">4.1.3.38</ecNumber>
    </submittedName>
</protein>
<reference evidence="6 7" key="1">
    <citation type="submission" date="2023-07" db="EMBL/GenBank/DDBJ databases">
        <title>Genomic Encyclopedia of Type Strains, Phase IV (KMG-IV): sequencing the most valuable type-strain genomes for metagenomic binning, comparative biology and taxonomic classification.</title>
        <authorList>
            <person name="Goeker M."/>
        </authorList>
    </citation>
    <scope>NUCLEOTIDE SEQUENCE [LARGE SCALE GENOMIC DNA]</scope>
    <source>
        <strain evidence="6 7">DSM 19092</strain>
    </source>
</reference>
<dbReference type="SUPFAM" id="SSF56752">
    <property type="entry name" value="D-aminoacid aminotransferase-like PLP-dependent enzymes"/>
    <property type="match status" value="1"/>
</dbReference>
<evidence type="ECO:0000256" key="4">
    <source>
        <dbReference type="RuleBase" id="RU004106"/>
    </source>
</evidence>
<evidence type="ECO:0000256" key="5">
    <source>
        <dbReference type="RuleBase" id="RU004516"/>
    </source>
</evidence>
<evidence type="ECO:0000256" key="3">
    <source>
        <dbReference type="ARBA" id="ARBA00022898"/>
    </source>
</evidence>
<keyword evidence="6" id="KW-0456">Lyase</keyword>
<evidence type="ECO:0000256" key="2">
    <source>
        <dbReference type="ARBA" id="ARBA00009320"/>
    </source>
</evidence>
<dbReference type="Gene3D" id="3.30.470.10">
    <property type="match status" value="1"/>
</dbReference>
<dbReference type="Pfam" id="PF01063">
    <property type="entry name" value="Aminotran_4"/>
    <property type="match status" value="1"/>
</dbReference>
<evidence type="ECO:0000313" key="7">
    <source>
        <dbReference type="Proteomes" id="UP001225646"/>
    </source>
</evidence>
<comment type="similarity">
    <text evidence="2 4">Belongs to the class-IV pyridoxal-phosphate-dependent aminotransferase family.</text>
</comment>
<dbReference type="CDD" id="cd00449">
    <property type="entry name" value="PLPDE_IV"/>
    <property type="match status" value="1"/>
</dbReference>
<dbReference type="EMBL" id="JAUSTR010000015">
    <property type="protein sequence ID" value="MDQ0163390.1"/>
    <property type="molecule type" value="Genomic_DNA"/>
</dbReference>
<dbReference type="RefSeq" id="WP_419152504.1">
    <property type="nucleotide sequence ID" value="NZ_JAUSTR010000015.1"/>
</dbReference>
<gene>
    <name evidence="6" type="ORF">J2S06_002470</name>
</gene>